<proteinExistence type="predicted"/>
<protein>
    <submittedName>
        <fullName evidence="2">Uncharacterized protein</fullName>
    </submittedName>
</protein>
<organism evidence="2 3">
    <name type="scientific">Parablautia intestinalis</name>
    <dbReference type="NCBI Taxonomy" id="2320100"/>
    <lineage>
        <taxon>Bacteria</taxon>
        <taxon>Bacillati</taxon>
        <taxon>Bacillota</taxon>
        <taxon>Clostridia</taxon>
        <taxon>Lachnospirales</taxon>
        <taxon>Lachnospiraceae</taxon>
        <taxon>Parablautia</taxon>
    </lineage>
</organism>
<dbReference type="EMBL" id="RAYQ01000019">
    <property type="protein sequence ID" value="RKI89797.1"/>
    <property type="molecule type" value="Genomic_DNA"/>
</dbReference>
<sequence>MPRGSKTPQLAAQSLTSASNEPGGCETYQLLLIIAGLKVHVLIKSAVFMPGLNYILRVHFP</sequence>
<reference evidence="2 3" key="1">
    <citation type="submission" date="2018-09" db="EMBL/GenBank/DDBJ databases">
        <title>Murine metabolic-syndrome-specific gut microbial biobank.</title>
        <authorList>
            <person name="Liu C."/>
        </authorList>
    </citation>
    <scope>NUCLEOTIDE SEQUENCE [LARGE SCALE GENOMIC DNA]</scope>
    <source>
        <strain evidence="2 3">0.1xD8-82</strain>
    </source>
</reference>
<keyword evidence="3" id="KW-1185">Reference proteome</keyword>
<feature type="region of interest" description="Disordered" evidence="1">
    <location>
        <begin position="1"/>
        <end position="23"/>
    </location>
</feature>
<evidence type="ECO:0000313" key="3">
    <source>
        <dbReference type="Proteomes" id="UP000280696"/>
    </source>
</evidence>
<evidence type="ECO:0000313" key="2">
    <source>
        <dbReference type="EMBL" id="RKI89797.1"/>
    </source>
</evidence>
<gene>
    <name evidence="2" type="ORF">D7V94_16590</name>
</gene>
<feature type="compositionally biased region" description="Polar residues" evidence="1">
    <location>
        <begin position="1"/>
        <end position="20"/>
    </location>
</feature>
<name>A0A3A9AEH7_9FIRM</name>
<evidence type="ECO:0000256" key="1">
    <source>
        <dbReference type="SAM" id="MobiDB-lite"/>
    </source>
</evidence>
<dbReference type="AlphaFoldDB" id="A0A3A9AEH7"/>
<accession>A0A3A9AEH7</accession>
<comment type="caution">
    <text evidence="2">The sequence shown here is derived from an EMBL/GenBank/DDBJ whole genome shotgun (WGS) entry which is preliminary data.</text>
</comment>
<dbReference type="Proteomes" id="UP000280696">
    <property type="component" value="Unassembled WGS sequence"/>
</dbReference>